<keyword evidence="4" id="KW-1185">Reference proteome</keyword>
<name>A0ABR1RNK9_9PEZI</name>
<sequence length="222" mass="22856">MSLARSLVHQLCGPGAATDDIELNALDALAKSCEAFRAGQRSSASHAEYVSTASLAQSSSKHDFAASSASFSPSVTSGALPCTDSRFSQVTRSHLSAGSSVAGTPRSFTGLPARTTFLATTAVTASASPGLATTTTNQAWSPTTTISGANVDAASCPAQKSDHKLAIGLGVGLGVGIPVLICINWRILRRFRKEKGRCNSRPRGDRSQSVGGNGSKRTPMDT</sequence>
<keyword evidence="2" id="KW-1133">Transmembrane helix</keyword>
<gene>
    <name evidence="3" type="ORF">PG993_014697</name>
</gene>
<evidence type="ECO:0000313" key="3">
    <source>
        <dbReference type="EMBL" id="KAK8016508.1"/>
    </source>
</evidence>
<protein>
    <submittedName>
        <fullName evidence="3">Uncharacterized protein</fullName>
    </submittedName>
</protein>
<keyword evidence="2" id="KW-0472">Membrane</keyword>
<dbReference type="EMBL" id="JAQQWK010000014">
    <property type="protein sequence ID" value="KAK8016508.1"/>
    <property type="molecule type" value="Genomic_DNA"/>
</dbReference>
<reference evidence="3 4" key="1">
    <citation type="submission" date="2023-01" db="EMBL/GenBank/DDBJ databases">
        <title>Analysis of 21 Apiospora genomes using comparative genomics revels a genus with tremendous synthesis potential of carbohydrate active enzymes and secondary metabolites.</title>
        <authorList>
            <person name="Sorensen T."/>
        </authorList>
    </citation>
    <scope>NUCLEOTIDE SEQUENCE [LARGE SCALE GENOMIC DNA]</scope>
    <source>
        <strain evidence="3 4">CBS 33761</strain>
    </source>
</reference>
<dbReference type="Proteomes" id="UP001444661">
    <property type="component" value="Unassembled WGS sequence"/>
</dbReference>
<feature type="region of interest" description="Disordered" evidence="1">
    <location>
        <begin position="196"/>
        <end position="222"/>
    </location>
</feature>
<evidence type="ECO:0000256" key="2">
    <source>
        <dbReference type="SAM" id="Phobius"/>
    </source>
</evidence>
<proteinExistence type="predicted"/>
<keyword evidence="2" id="KW-0812">Transmembrane</keyword>
<evidence type="ECO:0000256" key="1">
    <source>
        <dbReference type="SAM" id="MobiDB-lite"/>
    </source>
</evidence>
<feature type="transmembrane region" description="Helical" evidence="2">
    <location>
        <begin position="165"/>
        <end position="187"/>
    </location>
</feature>
<organism evidence="3 4">
    <name type="scientific">Apiospora rasikravindrae</name>
    <dbReference type="NCBI Taxonomy" id="990691"/>
    <lineage>
        <taxon>Eukaryota</taxon>
        <taxon>Fungi</taxon>
        <taxon>Dikarya</taxon>
        <taxon>Ascomycota</taxon>
        <taxon>Pezizomycotina</taxon>
        <taxon>Sordariomycetes</taxon>
        <taxon>Xylariomycetidae</taxon>
        <taxon>Amphisphaeriales</taxon>
        <taxon>Apiosporaceae</taxon>
        <taxon>Apiospora</taxon>
    </lineage>
</organism>
<accession>A0ABR1RNK9</accession>
<evidence type="ECO:0000313" key="4">
    <source>
        <dbReference type="Proteomes" id="UP001444661"/>
    </source>
</evidence>
<comment type="caution">
    <text evidence="3">The sequence shown here is derived from an EMBL/GenBank/DDBJ whole genome shotgun (WGS) entry which is preliminary data.</text>
</comment>